<keyword evidence="2" id="KW-1185">Reference proteome</keyword>
<gene>
    <name evidence="1" type="ORF">Aam_089_086</name>
</gene>
<comment type="caution">
    <text evidence="1">The sequence shown here is derived from an EMBL/GenBank/DDBJ whole genome shotgun (WGS) entry which is preliminary data.</text>
</comment>
<proteinExistence type="predicted"/>
<evidence type="ECO:0000313" key="2">
    <source>
        <dbReference type="Proteomes" id="UP000032668"/>
    </source>
</evidence>
<dbReference type="RefSeq" id="WP_158320133.1">
    <property type="nucleotide sequence ID" value="NZ_BANC01000087.1"/>
</dbReference>
<accession>A0A0D6PJE7</accession>
<dbReference type="EMBL" id="BANC01000087">
    <property type="protein sequence ID" value="GAN81293.1"/>
    <property type="molecule type" value="Genomic_DNA"/>
</dbReference>
<evidence type="ECO:0000313" key="1">
    <source>
        <dbReference type="EMBL" id="GAN81293.1"/>
    </source>
</evidence>
<dbReference type="Proteomes" id="UP000032668">
    <property type="component" value="Unassembled WGS sequence"/>
</dbReference>
<name>A0A0D6PJE7_9PROT</name>
<sequence length="55" mass="6386">MREKSIEQFIAETNIENFRRRLINAPDEQTRALLTDLLRAEEAKLVALKKSSEAQ</sequence>
<reference evidence="1 2" key="1">
    <citation type="submission" date="2012-11" db="EMBL/GenBank/DDBJ databases">
        <title>Whole genome sequence of Acidocella aminolytica 101 = DSM 11237.</title>
        <authorList>
            <person name="Azuma Y."/>
            <person name="Higashiura N."/>
            <person name="Hirakawa H."/>
            <person name="Matsushita K."/>
        </authorList>
    </citation>
    <scope>NUCLEOTIDE SEQUENCE [LARGE SCALE GENOMIC DNA]</scope>
    <source>
        <strain evidence="2">101 / DSM 11237</strain>
    </source>
</reference>
<dbReference type="AlphaFoldDB" id="A0A0D6PJE7"/>
<organism evidence="1 2">
    <name type="scientific">Acidocella aminolytica 101 = DSM 11237</name>
    <dbReference type="NCBI Taxonomy" id="1120923"/>
    <lineage>
        <taxon>Bacteria</taxon>
        <taxon>Pseudomonadati</taxon>
        <taxon>Pseudomonadota</taxon>
        <taxon>Alphaproteobacteria</taxon>
        <taxon>Acetobacterales</taxon>
        <taxon>Acidocellaceae</taxon>
        <taxon>Acidocella</taxon>
    </lineage>
</organism>
<protein>
    <submittedName>
        <fullName evidence="1">Uncharacterized protein</fullName>
    </submittedName>
</protein>